<proteinExistence type="predicted"/>
<sequence>MATICKICVGPIEPPDQHDHCVACLGLVHAEAALDDSSCGHCADLPARVLRAHRDVALWGEARCRQRAAGGPPLSRWREHRLATSPASAVTPFPADGEIQIFFGAWSFLSEGQPPTSDRGGDCYCPSPGARCQEESMGSREEAPRPAEEPATRLSPAAGY</sequence>
<evidence type="ECO:0000313" key="2">
    <source>
        <dbReference type="EMBL" id="KAK2903415.1"/>
    </source>
</evidence>
<evidence type="ECO:0000313" key="3">
    <source>
        <dbReference type="Proteomes" id="UP001187343"/>
    </source>
</evidence>
<keyword evidence="3" id="KW-1185">Reference proteome</keyword>
<dbReference type="EMBL" id="JAUYZG010000007">
    <property type="protein sequence ID" value="KAK2903415.1"/>
    <property type="molecule type" value="Genomic_DNA"/>
</dbReference>
<feature type="compositionally biased region" description="Basic and acidic residues" evidence="1">
    <location>
        <begin position="132"/>
        <end position="151"/>
    </location>
</feature>
<reference evidence="2" key="1">
    <citation type="submission" date="2023-08" db="EMBL/GenBank/DDBJ databases">
        <title>Chromosome-level Genome Assembly of mud carp (Cirrhinus molitorella).</title>
        <authorList>
            <person name="Liu H."/>
        </authorList>
    </citation>
    <scope>NUCLEOTIDE SEQUENCE</scope>
    <source>
        <strain evidence="2">Prfri</strain>
        <tissue evidence="2">Muscle</tissue>
    </source>
</reference>
<gene>
    <name evidence="2" type="ORF">Q8A67_008128</name>
</gene>
<organism evidence="2 3">
    <name type="scientific">Cirrhinus molitorella</name>
    <name type="common">mud carp</name>
    <dbReference type="NCBI Taxonomy" id="172907"/>
    <lineage>
        <taxon>Eukaryota</taxon>
        <taxon>Metazoa</taxon>
        <taxon>Chordata</taxon>
        <taxon>Craniata</taxon>
        <taxon>Vertebrata</taxon>
        <taxon>Euteleostomi</taxon>
        <taxon>Actinopterygii</taxon>
        <taxon>Neopterygii</taxon>
        <taxon>Teleostei</taxon>
        <taxon>Ostariophysi</taxon>
        <taxon>Cypriniformes</taxon>
        <taxon>Cyprinidae</taxon>
        <taxon>Labeoninae</taxon>
        <taxon>Labeonini</taxon>
        <taxon>Cirrhinus</taxon>
    </lineage>
</organism>
<dbReference type="AlphaFoldDB" id="A0AA88TSH7"/>
<accession>A0AA88TSH7</accession>
<dbReference type="Proteomes" id="UP001187343">
    <property type="component" value="Unassembled WGS sequence"/>
</dbReference>
<name>A0AA88TSH7_9TELE</name>
<evidence type="ECO:0000256" key="1">
    <source>
        <dbReference type="SAM" id="MobiDB-lite"/>
    </source>
</evidence>
<protein>
    <submittedName>
        <fullName evidence="2">Uncharacterized protein</fullName>
    </submittedName>
</protein>
<comment type="caution">
    <text evidence="2">The sequence shown here is derived from an EMBL/GenBank/DDBJ whole genome shotgun (WGS) entry which is preliminary data.</text>
</comment>
<feature type="region of interest" description="Disordered" evidence="1">
    <location>
        <begin position="130"/>
        <end position="160"/>
    </location>
</feature>